<reference evidence="2 3" key="1">
    <citation type="submission" date="2016-04" db="EMBL/GenBank/DDBJ databases">
        <title>Complete genome sequence of natural rubber-degrading, novel Gram-negative bacterium, Rhizobacter gummiphilus strain NS21.</title>
        <authorList>
            <person name="Tabata M."/>
            <person name="Kasai D."/>
            <person name="Fukuda M."/>
        </authorList>
    </citation>
    <scope>NUCLEOTIDE SEQUENCE [LARGE SCALE GENOMIC DNA]</scope>
    <source>
        <strain evidence="2 3">NS21</strain>
    </source>
</reference>
<dbReference type="RefSeq" id="WP_085752366.1">
    <property type="nucleotide sequence ID" value="NZ_BSPR01000006.1"/>
</dbReference>
<dbReference type="PROSITE" id="PS50995">
    <property type="entry name" value="HTH_MARR_2"/>
    <property type="match status" value="1"/>
</dbReference>
<dbReference type="Gene3D" id="1.10.10.10">
    <property type="entry name" value="Winged helix-like DNA-binding domain superfamily/Winged helix DNA-binding domain"/>
    <property type="match status" value="1"/>
</dbReference>
<dbReference type="SMART" id="SM00347">
    <property type="entry name" value="HTH_MARR"/>
    <property type="match status" value="1"/>
</dbReference>
<dbReference type="Pfam" id="PF12802">
    <property type="entry name" value="MarR_2"/>
    <property type="match status" value="1"/>
</dbReference>
<dbReference type="InterPro" id="IPR036390">
    <property type="entry name" value="WH_DNA-bd_sf"/>
</dbReference>
<dbReference type="KEGG" id="rgu:A4W93_20400"/>
<dbReference type="AlphaFoldDB" id="A0A1W6LD08"/>
<gene>
    <name evidence="2" type="ORF">A4W93_20400</name>
</gene>
<keyword evidence="3" id="KW-1185">Reference proteome</keyword>
<dbReference type="InterPro" id="IPR000835">
    <property type="entry name" value="HTH_MarR-typ"/>
</dbReference>
<dbReference type="Pfam" id="PF00583">
    <property type="entry name" value="Acetyltransf_1"/>
    <property type="match status" value="1"/>
</dbReference>
<dbReference type="CDD" id="cd04301">
    <property type="entry name" value="NAT_SF"/>
    <property type="match status" value="1"/>
</dbReference>
<dbReference type="InterPro" id="IPR000182">
    <property type="entry name" value="GNAT_dom"/>
</dbReference>
<proteinExistence type="predicted"/>
<organism evidence="2 3">
    <name type="scientific">Piscinibacter gummiphilus</name>
    <dbReference type="NCBI Taxonomy" id="946333"/>
    <lineage>
        <taxon>Bacteria</taxon>
        <taxon>Pseudomonadati</taxon>
        <taxon>Pseudomonadota</taxon>
        <taxon>Betaproteobacteria</taxon>
        <taxon>Burkholderiales</taxon>
        <taxon>Sphaerotilaceae</taxon>
        <taxon>Piscinibacter</taxon>
    </lineage>
</organism>
<dbReference type="EMBL" id="CP015118">
    <property type="protein sequence ID" value="ARN22068.1"/>
    <property type="molecule type" value="Genomic_DNA"/>
</dbReference>
<name>A0A1W6LD08_9BURK</name>
<dbReference type="OrthoDB" id="273614at2"/>
<dbReference type="SUPFAM" id="SSF55729">
    <property type="entry name" value="Acyl-CoA N-acyltransferases (Nat)"/>
    <property type="match status" value="1"/>
</dbReference>
<dbReference type="InterPro" id="IPR050769">
    <property type="entry name" value="NAT_camello-type"/>
</dbReference>
<protein>
    <submittedName>
        <fullName evidence="2">MarR family transcriptional regulator</fullName>
    </submittedName>
</protein>
<dbReference type="PANTHER" id="PTHR13947">
    <property type="entry name" value="GNAT FAMILY N-ACETYLTRANSFERASE"/>
    <property type="match status" value="1"/>
</dbReference>
<dbReference type="Proteomes" id="UP000193427">
    <property type="component" value="Chromosome"/>
</dbReference>
<evidence type="ECO:0000256" key="1">
    <source>
        <dbReference type="ARBA" id="ARBA00022679"/>
    </source>
</evidence>
<dbReference type="PROSITE" id="PS51186">
    <property type="entry name" value="GNAT"/>
    <property type="match status" value="1"/>
</dbReference>
<accession>A0A1W6LD08</accession>
<evidence type="ECO:0000313" key="2">
    <source>
        <dbReference type="EMBL" id="ARN22068.1"/>
    </source>
</evidence>
<keyword evidence="1" id="KW-0808">Transferase</keyword>
<evidence type="ECO:0000313" key="3">
    <source>
        <dbReference type="Proteomes" id="UP000193427"/>
    </source>
</evidence>
<dbReference type="PANTHER" id="PTHR13947:SF37">
    <property type="entry name" value="LD18367P"/>
    <property type="match status" value="1"/>
</dbReference>
<dbReference type="InterPro" id="IPR036388">
    <property type="entry name" value="WH-like_DNA-bd_sf"/>
</dbReference>
<dbReference type="Gene3D" id="3.40.630.30">
    <property type="match status" value="1"/>
</dbReference>
<dbReference type="SUPFAM" id="SSF46785">
    <property type="entry name" value="Winged helix' DNA-binding domain"/>
    <property type="match status" value="1"/>
</dbReference>
<dbReference type="GO" id="GO:0003700">
    <property type="term" value="F:DNA-binding transcription factor activity"/>
    <property type="evidence" value="ECO:0007669"/>
    <property type="project" value="InterPro"/>
</dbReference>
<dbReference type="InterPro" id="IPR016181">
    <property type="entry name" value="Acyl_CoA_acyltransferase"/>
</dbReference>
<dbReference type="STRING" id="946333.A4W93_20400"/>
<dbReference type="GO" id="GO:0008080">
    <property type="term" value="F:N-acetyltransferase activity"/>
    <property type="evidence" value="ECO:0007669"/>
    <property type="project" value="InterPro"/>
</dbReference>
<sequence length="327" mass="36719">MDPSDRIEAVRRFNRFYTRRIGALNEGLLDSEFTLPECRVLWELAHADPVAGLTATDLGRVLDLDAGYLSRLLRGLKDRQLVEARRSPNDARQSLLQLTAAGRRAFKPLDRRSQEQVADQLAALGDGQQVELLQAFQRVQDLLAEPGDKPAKKSFVLRPHRPGDLGWIVSRHGALYAREYQWDIGFESLVARIAADFVDRFDPRREACWIAERDGVNLGCVCLVQARDEATDAPLEGTAQLRLLLVEPTARGMGLGDRLVAECHRFAREAGYQRVRLWTNSLLTAARRIYGKAGYRFVSSEPHHSFGQDLVGEVWELDLTTTSIGSL</sequence>